<proteinExistence type="predicted"/>
<keyword evidence="1" id="KW-0812">Transmembrane</keyword>
<feature type="transmembrane region" description="Helical" evidence="1">
    <location>
        <begin position="165"/>
        <end position="186"/>
    </location>
</feature>
<dbReference type="EMBL" id="JACCFW010000001">
    <property type="protein sequence ID" value="NYJ75481.1"/>
    <property type="molecule type" value="Genomic_DNA"/>
</dbReference>
<dbReference type="Pfam" id="PF01944">
    <property type="entry name" value="SpoIIM"/>
    <property type="match status" value="1"/>
</dbReference>
<feature type="transmembrane region" description="Helical" evidence="1">
    <location>
        <begin position="192"/>
        <end position="213"/>
    </location>
</feature>
<dbReference type="PANTHER" id="PTHR35337:SF1">
    <property type="entry name" value="SLR1478 PROTEIN"/>
    <property type="match status" value="1"/>
</dbReference>
<feature type="transmembrane region" description="Helical" evidence="1">
    <location>
        <begin position="101"/>
        <end position="121"/>
    </location>
</feature>
<comment type="caution">
    <text evidence="2">The sequence shown here is derived from an EMBL/GenBank/DDBJ whole genome shotgun (WGS) entry which is preliminary data.</text>
</comment>
<protein>
    <submittedName>
        <fullName evidence="2">Putative membrane protein SpoIIM required for sporulation</fullName>
    </submittedName>
</protein>
<accession>A0A853DL87</accession>
<gene>
    <name evidence="2" type="ORF">HNR15_002444</name>
</gene>
<organism evidence="2 3">
    <name type="scientific">Allobranchiibius huperziae</name>
    <dbReference type="NCBI Taxonomy" id="1874116"/>
    <lineage>
        <taxon>Bacteria</taxon>
        <taxon>Bacillati</taxon>
        <taxon>Actinomycetota</taxon>
        <taxon>Actinomycetes</taxon>
        <taxon>Micrococcales</taxon>
        <taxon>Dermacoccaceae</taxon>
        <taxon>Allobranchiibius</taxon>
    </lineage>
</organism>
<name>A0A853DL87_9MICO</name>
<feature type="transmembrane region" description="Helical" evidence="1">
    <location>
        <begin position="220"/>
        <end position="237"/>
    </location>
</feature>
<feature type="transmembrane region" description="Helical" evidence="1">
    <location>
        <begin position="257"/>
        <end position="277"/>
    </location>
</feature>
<dbReference type="InterPro" id="IPR002798">
    <property type="entry name" value="SpoIIM-like"/>
</dbReference>
<keyword evidence="1" id="KW-1133">Transmembrane helix</keyword>
<keyword evidence="1" id="KW-0472">Membrane</keyword>
<dbReference type="RefSeq" id="WP_179482199.1">
    <property type="nucleotide sequence ID" value="NZ_JACCFW010000001.1"/>
</dbReference>
<dbReference type="AlphaFoldDB" id="A0A853DL87"/>
<dbReference type="PANTHER" id="PTHR35337">
    <property type="entry name" value="SLR1478 PROTEIN"/>
    <property type="match status" value="1"/>
</dbReference>
<dbReference type="Proteomes" id="UP000571817">
    <property type="component" value="Unassembled WGS sequence"/>
</dbReference>
<sequence>MDLDAYVAAHHLEWERLRDLGARRRLTAAEADELLDLYQRTATHLSQIRSTAADPALVQYLSALLSRARARSMGGRTSTWSGVAQFFAVTFPAVLYRLRRWWLTVLVVNVAAAFVIGAWVARHPGVQSSFISGKQADQLVNHDFADYYSQYSATDFATRVWTNNVWVAALCIAVGVLGVPVIYLLLQNVLNVGIIGGLMAAHGKLSLFFGLILPHGMLELTAVFVAAAGGLKLFWSWVEPGDRTRPDAMAAEGRSVITLALGLIVVLLVTGVIEAFVTPSGLPTVARIGIGVLVEVLFLLYVFVVGRRAFLGGETGDVAEIDRSAALPTVG</sequence>
<reference evidence="2 3" key="1">
    <citation type="submission" date="2020-07" db="EMBL/GenBank/DDBJ databases">
        <title>Sequencing the genomes of 1000 actinobacteria strains.</title>
        <authorList>
            <person name="Klenk H.-P."/>
        </authorList>
    </citation>
    <scope>NUCLEOTIDE SEQUENCE [LARGE SCALE GENOMIC DNA]</scope>
    <source>
        <strain evidence="2 3">DSM 29531</strain>
    </source>
</reference>
<evidence type="ECO:0000256" key="1">
    <source>
        <dbReference type="SAM" id="Phobius"/>
    </source>
</evidence>
<evidence type="ECO:0000313" key="3">
    <source>
        <dbReference type="Proteomes" id="UP000571817"/>
    </source>
</evidence>
<keyword evidence="3" id="KW-1185">Reference proteome</keyword>
<feature type="transmembrane region" description="Helical" evidence="1">
    <location>
        <begin position="284"/>
        <end position="304"/>
    </location>
</feature>
<evidence type="ECO:0000313" key="2">
    <source>
        <dbReference type="EMBL" id="NYJ75481.1"/>
    </source>
</evidence>